<proteinExistence type="predicted"/>
<dbReference type="PANTHER" id="PTHR34387">
    <property type="entry name" value="SLR1258 PROTEIN"/>
    <property type="match status" value="1"/>
</dbReference>
<dbReference type="PANTHER" id="PTHR34387:SF1">
    <property type="entry name" value="PERIPLASMIC IMMUNOGENIC PROTEIN"/>
    <property type="match status" value="1"/>
</dbReference>
<comment type="caution">
    <text evidence="2">The sequence shown here is derived from an EMBL/GenBank/DDBJ whole genome shotgun (WGS) entry which is preliminary data.</text>
</comment>
<keyword evidence="3" id="KW-1185">Reference proteome</keyword>
<feature type="signal peptide" evidence="1">
    <location>
        <begin position="1"/>
        <end position="22"/>
    </location>
</feature>
<dbReference type="Gene3D" id="3.30.70.2970">
    <property type="entry name" value="Protein of unknown function (DUF541), domain 2"/>
    <property type="match status" value="1"/>
</dbReference>
<dbReference type="InterPro" id="IPR052022">
    <property type="entry name" value="26kDa_periplasmic_antigen"/>
</dbReference>
<dbReference type="InterPro" id="IPR007497">
    <property type="entry name" value="SIMPL/DUF541"/>
</dbReference>
<feature type="chain" id="PRO_5012219071" evidence="1">
    <location>
        <begin position="23"/>
        <end position="242"/>
    </location>
</feature>
<dbReference type="OrthoDB" id="9813144at2"/>
<evidence type="ECO:0000313" key="3">
    <source>
        <dbReference type="Proteomes" id="UP000197290"/>
    </source>
</evidence>
<dbReference type="Proteomes" id="UP000197290">
    <property type="component" value="Unassembled WGS sequence"/>
</dbReference>
<dbReference type="Gene3D" id="3.30.110.170">
    <property type="entry name" value="Protein of unknown function (DUF541), domain 1"/>
    <property type="match status" value="1"/>
</dbReference>
<accession>A0A245ZF80</accession>
<keyword evidence="1" id="KW-0732">Signal</keyword>
<dbReference type="GO" id="GO:0006974">
    <property type="term" value="P:DNA damage response"/>
    <property type="evidence" value="ECO:0007669"/>
    <property type="project" value="TreeGrafter"/>
</dbReference>
<gene>
    <name evidence="2" type="ORF">SPDO_28080</name>
</gene>
<organism evidence="2 3">
    <name type="scientific">Sphingomonas dokdonensis</name>
    <dbReference type="NCBI Taxonomy" id="344880"/>
    <lineage>
        <taxon>Bacteria</taxon>
        <taxon>Pseudomonadati</taxon>
        <taxon>Pseudomonadota</taxon>
        <taxon>Alphaproteobacteria</taxon>
        <taxon>Sphingomonadales</taxon>
        <taxon>Sphingomonadaceae</taxon>
        <taxon>Sphingomonas</taxon>
    </lineage>
</organism>
<protein>
    <submittedName>
        <fullName evidence="2">26 kDa periplasmic immunogenic protein</fullName>
    </submittedName>
</protein>
<evidence type="ECO:0000256" key="1">
    <source>
        <dbReference type="SAM" id="SignalP"/>
    </source>
</evidence>
<dbReference type="Pfam" id="PF04402">
    <property type="entry name" value="SIMPL"/>
    <property type="match status" value="1"/>
</dbReference>
<sequence length="242" mass="25018">MRYPIATLAAAALASAAFPAAAQNAGEVPLLPDATVLDVVATGEVTRVPDIAAIRAGVVTQSATAAAALTENAARMERIVAALRAAGIASRDITTANVGLAPQYRYGENQPPVITGYQATNTVSVKFREIAKSGGVLDALVKAGANQIDGPQVSIDKPGAALDAARVEAVKQAQARAALYAQAAGMRVDRIVKIEEAGENRGNMPRPPVMYARAEMSSDAQTQVLPGETTVSATVNVRFLLK</sequence>
<dbReference type="RefSeq" id="WP_088368125.1">
    <property type="nucleotide sequence ID" value="NZ_NBBI01000006.1"/>
</dbReference>
<name>A0A245ZF80_9SPHN</name>
<evidence type="ECO:0000313" key="2">
    <source>
        <dbReference type="EMBL" id="OWK28406.1"/>
    </source>
</evidence>
<dbReference type="AlphaFoldDB" id="A0A245ZF80"/>
<dbReference type="EMBL" id="NBBI01000006">
    <property type="protein sequence ID" value="OWK28406.1"/>
    <property type="molecule type" value="Genomic_DNA"/>
</dbReference>
<reference evidence="2 3" key="1">
    <citation type="submission" date="2017-03" db="EMBL/GenBank/DDBJ databases">
        <title>Genome sequence of Sphingomonas dokdonensis DSM 21029.</title>
        <authorList>
            <person name="Poehlein A."/>
            <person name="Wuebbeler J.H."/>
            <person name="Steinbuechel A."/>
            <person name="Daniel R."/>
        </authorList>
    </citation>
    <scope>NUCLEOTIDE SEQUENCE [LARGE SCALE GENOMIC DNA]</scope>
    <source>
        <strain evidence="2 3">DSM 21029</strain>
    </source>
</reference>